<evidence type="ECO:0000313" key="2">
    <source>
        <dbReference type="Proteomes" id="UP001519460"/>
    </source>
</evidence>
<comment type="caution">
    <text evidence="1">The sequence shown here is derived from an EMBL/GenBank/DDBJ whole genome shotgun (WGS) entry which is preliminary data.</text>
</comment>
<proteinExistence type="predicted"/>
<gene>
    <name evidence="1" type="ORF">BaRGS_00021153</name>
</gene>
<dbReference type="Proteomes" id="UP001519460">
    <property type="component" value="Unassembled WGS sequence"/>
</dbReference>
<feature type="non-terminal residue" evidence="1">
    <location>
        <position position="1"/>
    </location>
</feature>
<dbReference type="EMBL" id="JACVVK020000162">
    <property type="protein sequence ID" value="KAK7487603.1"/>
    <property type="molecule type" value="Genomic_DNA"/>
</dbReference>
<keyword evidence="2" id="KW-1185">Reference proteome</keyword>
<organism evidence="1 2">
    <name type="scientific">Batillaria attramentaria</name>
    <dbReference type="NCBI Taxonomy" id="370345"/>
    <lineage>
        <taxon>Eukaryota</taxon>
        <taxon>Metazoa</taxon>
        <taxon>Spiralia</taxon>
        <taxon>Lophotrochozoa</taxon>
        <taxon>Mollusca</taxon>
        <taxon>Gastropoda</taxon>
        <taxon>Caenogastropoda</taxon>
        <taxon>Sorbeoconcha</taxon>
        <taxon>Cerithioidea</taxon>
        <taxon>Batillariidae</taxon>
        <taxon>Batillaria</taxon>
    </lineage>
</organism>
<name>A0ABD0KKF1_9CAEN</name>
<dbReference type="AlphaFoldDB" id="A0ABD0KKF1"/>
<protein>
    <submittedName>
        <fullName evidence="1">Uncharacterized protein</fullName>
    </submittedName>
</protein>
<accession>A0ABD0KKF1</accession>
<sequence>PGWRGLTLNAKQTAFFMGRLNGYSLLDHNRKRSLLRPDKVRRSWGMVGDGTKSDQTTKCFQLSNIKPILNERSVTYNHTARYAGDRHDWRWHVMLGKGMGMVPKAARRPRSVFCCQTLNQSPVVDLEEQA</sequence>
<reference evidence="1 2" key="1">
    <citation type="journal article" date="2023" name="Sci. Data">
        <title>Genome assembly of the Korean intertidal mud-creeper Batillaria attramentaria.</title>
        <authorList>
            <person name="Patra A.K."/>
            <person name="Ho P.T."/>
            <person name="Jun S."/>
            <person name="Lee S.J."/>
            <person name="Kim Y."/>
            <person name="Won Y.J."/>
        </authorList>
    </citation>
    <scope>NUCLEOTIDE SEQUENCE [LARGE SCALE GENOMIC DNA]</scope>
    <source>
        <strain evidence="1">Wonlab-2016</strain>
    </source>
</reference>
<evidence type="ECO:0000313" key="1">
    <source>
        <dbReference type="EMBL" id="KAK7487603.1"/>
    </source>
</evidence>